<accession>A0A644ZWB9</accession>
<name>A0A644ZWB9_9ZZZZ</name>
<protein>
    <submittedName>
        <fullName evidence="2">Uncharacterized protein</fullName>
    </submittedName>
</protein>
<feature type="transmembrane region" description="Helical" evidence="1">
    <location>
        <begin position="34"/>
        <end position="54"/>
    </location>
</feature>
<keyword evidence="1" id="KW-0472">Membrane</keyword>
<evidence type="ECO:0000313" key="2">
    <source>
        <dbReference type="EMBL" id="MPM42933.1"/>
    </source>
</evidence>
<sequence>MKYIVFHQRIFGLYILMILFHIHLFPVMKEMKEMMVVVVVVVVVVDLLLLLLLLHKILS</sequence>
<proteinExistence type="predicted"/>
<evidence type="ECO:0000256" key="1">
    <source>
        <dbReference type="SAM" id="Phobius"/>
    </source>
</evidence>
<organism evidence="2">
    <name type="scientific">bioreactor metagenome</name>
    <dbReference type="NCBI Taxonomy" id="1076179"/>
    <lineage>
        <taxon>unclassified sequences</taxon>
        <taxon>metagenomes</taxon>
        <taxon>ecological metagenomes</taxon>
    </lineage>
</organism>
<gene>
    <name evidence="2" type="ORF">SDC9_89605</name>
</gene>
<comment type="caution">
    <text evidence="2">The sequence shown here is derived from an EMBL/GenBank/DDBJ whole genome shotgun (WGS) entry which is preliminary data.</text>
</comment>
<dbReference type="AlphaFoldDB" id="A0A644ZWB9"/>
<keyword evidence="1" id="KW-1133">Transmembrane helix</keyword>
<dbReference type="EMBL" id="VSSQ01009914">
    <property type="protein sequence ID" value="MPM42933.1"/>
    <property type="molecule type" value="Genomic_DNA"/>
</dbReference>
<keyword evidence="1" id="KW-0812">Transmembrane</keyword>
<reference evidence="2" key="1">
    <citation type="submission" date="2019-08" db="EMBL/GenBank/DDBJ databases">
        <authorList>
            <person name="Kucharzyk K."/>
            <person name="Murdoch R.W."/>
            <person name="Higgins S."/>
            <person name="Loffler F."/>
        </authorList>
    </citation>
    <scope>NUCLEOTIDE SEQUENCE</scope>
</reference>
<feature type="transmembrane region" description="Helical" evidence="1">
    <location>
        <begin position="12"/>
        <end position="28"/>
    </location>
</feature>